<dbReference type="NCBIfam" id="NF037959">
    <property type="entry name" value="MFS_SpdSyn"/>
    <property type="match status" value="1"/>
</dbReference>
<evidence type="ECO:0000259" key="5">
    <source>
        <dbReference type="PROSITE" id="PS51006"/>
    </source>
</evidence>
<dbReference type="AlphaFoldDB" id="A0A9P7VDX9"/>
<proteinExistence type="inferred from homology"/>
<dbReference type="GO" id="GO:0008295">
    <property type="term" value="P:spermidine biosynthetic process"/>
    <property type="evidence" value="ECO:0007669"/>
    <property type="project" value="TreeGrafter"/>
</dbReference>
<dbReference type="PANTHER" id="PTHR11558">
    <property type="entry name" value="SPERMIDINE/SPERMINE SYNTHASE"/>
    <property type="match status" value="1"/>
</dbReference>
<sequence>MSSSTHPSIQTLELGEQWFFEKDPATFPGQIFGLQVARVLHHTKSPFQDILVFESTDYGNVLVLNGIIQCTERDEFAYQELISHTPLMAHSNPKNVLIIGGGDCGVAREVGKHIETLESVTMVEIDALVIELAKKYFPNMTTFVEHPKFDLIIDDGFKFLKETTKKYDVIITDSSDPEGPAVEFFREGYFNLLSNALADDGIVIMQSSENIWLNLPYIKSLNVTAKKVFPNVLFSQCYMPSYTGGQLGLLIASKNAKLDLKRPQRIFDSETEMKLFKYYSSEIHEASFVLPTWAKNVLS</sequence>
<dbReference type="InterPro" id="IPR030373">
    <property type="entry name" value="PABS_CS"/>
</dbReference>
<dbReference type="CDD" id="cd02440">
    <property type="entry name" value="AdoMet_MTases"/>
    <property type="match status" value="1"/>
</dbReference>
<dbReference type="FunFam" id="3.40.50.150:FF:000013">
    <property type="entry name" value="Spermidine synthase"/>
    <property type="match status" value="1"/>
</dbReference>
<dbReference type="InterPro" id="IPR001045">
    <property type="entry name" value="Spermi_synthase"/>
</dbReference>
<keyword evidence="3" id="KW-0620">Polyamine biosynthesis</keyword>
<evidence type="ECO:0000313" key="6">
    <source>
        <dbReference type="EMBL" id="KAG7195897.1"/>
    </source>
</evidence>
<dbReference type="RefSeq" id="XP_043051442.1">
    <property type="nucleotide sequence ID" value="XM_043193054.1"/>
</dbReference>
<evidence type="ECO:0000313" key="7">
    <source>
        <dbReference type="Proteomes" id="UP000790833"/>
    </source>
</evidence>
<accession>A0A9P7VDX9</accession>
<name>A0A9P7VDX9_9ASCO</name>
<keyword evidence="7" id="KW-1185">Reference proteome</keyword>
<dbReference type="InterPro" id="IPR035246">
    <property type="entry name" value="Spermidine_synt_N"/>
</dbReference>
<keyword evidence="2 3" id="KW-0808">Transferase</keyword>
<feature type="active site" description="Proton acceptor" evidence="3">
    <location>
        <position position="173"/>
    </location>
</feature>
<dbReference type="SUPFAM" id="SSF53335">
    <property type="entry name" value="S-adenosyl-L-methionine-dependent methyltransferases"/>
    <property type="match status" value="1"/>
</dbReference>
<dbReference type="Gene3D" id="3.40.50.150">
    <property type="entry name" value="Vaccinia Virus protein VP39"/>
    <property type="match status" value="1"/>
</dbReference>
<dbReference type="PROSITE" id="PS01330">
    <property type="entry name" value="PABS_1"/>
    <property type="match status" value="1"/>
</dbReference>
<reference evidence="6" key="1">
    <citation type="submission" date="2021-03" db="EMBL/GenBank/DDBJ databases">
        <authorList>
            <person name="Palmer J.M."/>
        </authorList>
    </citation>
    <scope>NUCLEOTIDE SEQUENCE</scope>
    <source>
        <strain evidence="6">ARV_011</strain>
    </source>
</reference>
<dbReference type="HAMAP" id="MF_00198">
    <property type="entry name" value="Spermidine_synth"/>
    <property type="match status" value="1"/>
</dbReference>
<comment type="similarity">
    <text evidence="1 4">Belongs to the spermidine/spermine synthase family.</text>
</comment>
<dbReference type="OrthoDB" id="38125at2759"/>
<dbReference type="NCBIfam" id="TIGR00417">
    <property type="entry name" value="speE"/>
    <property type="match status" value="1"/>
</dbReference>
<evidence type="ECO:0000256" key="1">
    <source>
        <dbReference type="ARBA" id="ARBA00007867"/>
    </source>
</evidence>
<evidence type="ECO:0000256" key="4">
    <source>
        <dbReference type="RuleBase" id="RU003836"/>
    </source>
</evidence>
<feature type="domain" description="PABS" evidence="5">
    <location>
        <begin position="16"/>
        <end position="254"/>
    </location>
</feature>
<dbReference type="InterPro" id="IPR030374">
    <property type="entry name" value="PABS"/>
</dbReference>
<dbReference type="Pfam" id="PF01564">
    <property type="entry name" value="Spermine_synth"/>
    <property type="match status" value="1"/>
</dbReference>
<comment type="caution">
    <text evidence="6">The sequence shown here is derived from an EMBL/GenBank/DDBJ whole genome shotgun (WGS) entry which is preliminary data.</text>
</comment>
<dbReference type="EMBL" id="JAHMUF010000002">
    <property type="protein sequence ID" value="KAG7195897.1"/>
    <property type="molecule type" value="Genomic_DNA"/>
</dbReference>
<dbReference type="InterPro" id="IPR037163">
    <property type="entry name" value="Spermidine_synt_N_sf"/>
</dbReference>
<dbReference type="InterPro" id="IPR029063">
    <property type="entry name" value="SAM-dependent_MTases_sf"/>
</dbReference>
<dbReference type="Proteomes" id="UP000790833">
    <property type="component" value="Unassembled WGS sequence"/>
</dbReference>
<dbReference type="GO" id="GO:0004766">
    <property type="term" value="F:spermidine synthase activity"/>
    <property type="evidence" value="ECO:0007669"/>
    <property type="project" value="TreeGrafter"/>
</dbReference>
<evidence type="ECO:0000256" key="2">
    <source>
        <dbReference type="ARBA" id="ARBA00022679"/>
    </source>
</evidence>
<dbReference type="PROSITE" id="PS51006">
    <property type="entry name" value="PABS_2"/>
    <property type="match status" value="1"/>
</dbReference>
<organism evidence="6 7">
    <name type="scientific">Scheffersomyces spartinae</name>
    <dbReference type="NCBI Taxonomy" id="45513"/>
    <lineage>
        <taxon>Eukaryota</taxon>
        <taxon>Fungi</taxon>
        <taxon>Dikarya</taxon>
        <taxon>Ascomycota</taxon>
        <taxon>Saccharomycotina</taxon>
        <taxon>Pichiomycetes</taxon>
        <taxon>Debaryomycetaceae</taxon>
        <taxon>Scheffersomyces</taxon>
    </lineage>
</organism>
<gene>
    <name evidence="6" type="ORF">KQ657_002282</name>
</gene>
<dbReference type="Gene3D" id="2.30.140.10">
    <property type="entry name" value="Spermidine synthase, tetramerisation domain"/>
    <property type="match status" value="1"/>
</dbReference>
<dbReference type="PANTHER" id="PTHR11558:SF11">
    <property type="entry name" value="SPERMIDINE SYNTHASE"/>
    <property type="match status" value="1"/>
</dbReference>
<dbReference type="GO" id="GO:0005829">
    <property type="term" value="C:cytosol"/>
    <property type="evidence" value="ECO:0007669"/>
    <property type="project" value="TreeGrafter"/>
</dbReference>
<dbReference type="Pfam" id="PF17284">
    <property type="entry name" value="Spermine_synt_N"/>
    <property type="match status" value="1"/>
</dbReference>
<dbReference type="GeneID" id="66115656"/>
<evidence type="ECO:0000256" key="3">
    <source>
        <dbReference type="PROSITE-ProRule" id="PRU00354"/>
    </source>
</evidence>
<dbReference type="NCBIfam" id="NF002010">
    <property type="entry name" value="PRK00811.1"/>
    <property type="match status" value="1"/>
</dbReference>
<protein>
    <recommendedName>
        <fullName evidence="5">PABS domain-containing protein</fullName>
    </recommendedName>
</protein>